<dbReference type="InterPro" id="IPR051606">
    <property type="entry name" value="Polyketide_Oxido-like"/>
</dbReference>
<dbReference type="PANTHER" id="PTHR43355:SF2">
    <property type="entry name" value="FLAVIN REDUCTASE (NADPH)"/>
    <property type="match status" value="1"/>
</dbReference>
<keyword evidence="4" id="KW-1185">Reference proteome</keyword>
<dbReference type="KEGG" id="bfu:BCIN_09g00030"/>
<dbReference type="Pfam" id="PF13460">
    <property type="entry name" value="NAD_binding_10"/>
    <property type="match status" value="1"/>
</dbReference>
<name>A0A384JRI5_BOTFB</name>
<dbReference type="SUPFAM" id="SSF51735">
    <property type="entry name" value="NAD(P)-binding Rossmann-fold domains"/>
    <property type="match status" value="1"/>
</dbReference>
<evidence type="ECO:0000313" key="3">
    <source>
        <dbReference type="EMBL" id="ATZ53112.1"/>
    </source>
</evidence>
<evidence type="ECO:0000256" key="1">
    <source>
        <dbReference type="ARBA" id="ARBA00038376"/>
    </source>
</evidence>
<feature type="domain" description="NAD(P)-binding" evidence="2">
    <location>
        <begin position="10"/>
        <end position="185"/>
    </location>
</feature>
<evidence type="ECO:0000313" key="4">
    <source>
        <dbReference type="Proteomes" id="UP000001798"/>
    </source>
</evidence>
<reference evidence="3 4" key="1">
    <citation type="journal article" date="2011" name="PLoS Genet.">
        <title>Genomic analysis of the necrotrophic fungal pathogens Sclerotinia sclerotiorum and Botrytis cinerea.</title>
        <authorList>
            <person name="Amselem J."/>
            <person name="Cuomo C.A."/>
            <person name="van Kan J.A."/>
            <person name="Viaud M."/>
            <person name="Benito E.P."/>
            <person name="Couloux A."/>
            <person name="Coutinho P.M."/>
            <person name="de Vries R.P."/>
            <person name="Dyer P.S."/>
            <person name="Fillinger S."/>
            <person name="Fournier E."/>
            <person name="Gout L."/>
            <person name="Hahn M."/>
            <person name="Kohn L."/>
            <person name="Lapalu N."/>
            <person name="Plummer K.M."/>
            <person name="Pradier J.M."/>
            <person name="Quevillon E."/>
            <person name="Sharon A."/>
            <person name="Simon A."/>
            <person name="ten Have A."/>
            <person name="Tudzynski B."/>
            <person name="Tudzynski P."/>
            <person name="Wincker P."/>
            <person name="Andrew M."/>
            <person name="Anthouard V."/>
            <person name="Beever R.E."/>
            <person name="Beffa R."/>
            <person name="Benoit I."/>
            <person name="Bouzid O."/>
            <person name="Brault B."/>
            <person name="Chen Z."/>
            <person name="Choquer M."/>
            <person name="Collemare J."/>
            <person name="Cotton P."/>
            <person name="Danchin E.G."/>
            <person name="Da Silva C."/>
            <person name="Gautier A."/>
            <person name="Giraud C."/>
            <person name="Giraud T."/>
            <person name="Gonzalez C."/>
            <person name="Grossetete S."/>
            <person name="Guldener U."/>
            <person name="Henrissat B."/>
            <person name="Howlett B.J."/>
            <person name="Kodira C."/>
            <person name="Kretschmer M."/>
            <person name="Lappartient A."/>
            <person name="Leroch M."/>
            <person name="Levis C."/>
            <person name="Mauceli E."/>
            <person name="Neuveglise C."/>
            <person name="Oeser B."/>
            <person name="Pearson M."/>
            <person name="Poulain J."/>
            <person name="Poussereau N."/>
            <person name="Quesneville H."/>
            <person name="Rascle C."/>
            <person name="Schumacher J."/>
            <person name="Segurens B."/>
            <person name="Sexton A."/>
            <person name="Silva E."/>
            <person name="Sirven C."/>
            <person name="Soanes D.M."/>
            <person name="Talbot N.J."/>
            <person name="Templeton M."/>
            <person name="Yandava C."/>
            <person name="Yarden O."/>
            <person name="Zeng Q."/>
            <person name="Rollins J.A."/>
            <person name="Lebrun M.H."/>
            <person name="Dickman M."/>
        </authorList>
    </citation>
    <scope>NUCLEOTIDE SEQUENCE [LARGE SCALE GENOMIC DNA]</scope>
    <source>
        <strain evidence="3 4">B05.10</strain>
    </source>
</reference>
<reference evidence="3 4" key="2">
    <citation type="journal article" date="2012" name="Eukaryot. Cell">
        <title>Genome update of Botrytis cinerea strains B05.10 and T4.</title>
        <authorList>
            <person name="Staats M."/>
            <person name="van Kan J.A."/>
        </authorList>
    </citation>
    <scope>NUCLEOTIDE SEQUENCE [LARGE SCALE GENOMIC DNA]</scope>
    <source>
        <strain evidence="3 4">B05.10</strain>
    </source>
</reference>
<evidence type="ECO:0000259" key="2">
    <source>
        <dbReference type="Pfam" id="PF13460"/>
    </source>
</evidence>
<dbReference type="GeneID" id="36394451"/>
<dbReference type="GO" id="GO:0016646">
    <property type="term" value="F:oxidoreductase activity, acting on the CH-NH group of donors, NAD or NADP as acceptor"/>
    <property type="evidence" value="ECO:0007669"/>
    <property type="project" value="TreeGrafter"/>
</dbReference>
<dbReference type="PANTHER" id="PTHR43355">
    <property type="entry name" value="FLAVIN REDUCTASE (NADPH)"/>
    <property type="match status" value="1"/>
</dbReference>
<sequence length="239" mass="25909">MTGDKILVLGGTGPAGICVLRELVFRKHSIVVYARNPSKIPSDLATNSLIEIIKGDLLDQEALALAVAPCSVIISLLGPSIKDKNINIDPTAYSSFYELLFPIMRANNVRRVFAMGTLSIRRPEDKFSVIQYLVRGLMPILASAAYQTVMNIAATFDKLTSREEIDWTVFRIAGIPGGDDEASWKADREGGRDFVGAVGGKGWAMNQKRGALARWLVDAAEGKANEWICRMPAVAAGVA</sequence>
<dbReference type="Gene3D" id="3.40.50.720">
    <property type="entry name" value="NAD(P)-binding Rossmann-like Domain"/>
    <property type="match status" value="1"/>
</dbReference>
<dbReference type="RefSeq" id="XP_024550624.1">
    <property type="nucleotide sequence ID" value="XM_024694831.1"/>
</dbReference>
<organism evidence="3 4">
    <name type="scientific">Botryotinia fuckeliana (strain B05.10)</name>
    <name type="common">Noble rot fungus</name>
    <name type="synonym">Botrytis cinerea</name>
    <dbReference type="NCBI Taxonomy" id="332648"/>
    <lineage>
        <taxon>Eukaryota</taxon>
        <taxon>Fungi</taxon>
        <taxon>Dikarya</taxon>
        <taxon>Ascomycota</taxon>
        <taxon>Pezizomycotina</taxon>
        <taxon>Leotiomycetes</taxon>
        <taxon>Helotiales</taxon>
        <taxon>Sclerotiniaceae</taxon>
        <taxon>Botrytis</taxon>
    </lineage>
</organism>
<accession>A0A384JRI5</accession>
<dbReference type="Proteomes" id="UP000001798">
    <property type="component" value="Chromosome 9"/>
</dbReference>
<dbReference type="EMBL" id="CP009813">
    <property type="protein sequence ID" value="ATZ53112.1"/>
    <property type="molecule type" value="Genomic_DNA"/>
</dbReference>
<dbReference type="InterPro" id="IPR036291">
    <property type="entry name" value="NAD(P)-bd_dom_sf"/>
</dbReference>
<dbReference type="AlphaFoldDB" id="A0A384JRI5"/>
<reference evidence="3 4" key="3">
    <citation type="journal article" date="2017" name="Mol. Plant Pathol.">
        <title>A gapless genome sequence of the fungus Botrytis cinerea.</title>
        <authorList>
            <person name="Van Kan J.A."/>
            <person name="Stassen J.H."/>
            <person name="Mosbach A."/>
            <person name="Van Der Lee T.A."/>
            <person name="Faino L."/>
            <person name="Farmer A.D."/>
            <person name="Papasotiriou D.G."/>
            <person name="Zhou S."/>
            <person name="Seidl M.F."/>
            <person name="Cottam E."/>
            <person name="Edel D."/>
            <person name="Hahn M."/>
            <person name="Schwartz D.C."/>
            <person name="Dietrich R.A."/>
            <person name="Widdison S."/>
            <person name="Scalliet G."/>
        </authorList>
    </citation>
    <scope>NUCLEOTIDE SEQUENCE [LARGE SCALE GENOMIC DNA]</scope>
    <source>
        <strain evidence="3 4">B05.10</strain>
    </source>
</reference>
<dbReference type="OrthoDB" id="10254221at2759"/>
<dbReference type="InterPro" id="IPR016040">
    <property type="entry name" value="NAD(P)-bd_dom"/>
</dbReference>
<comment type="similarity">
    <text evidence="1">Belongs to the avfA family.</text>
</comment>
<proteinExistence type="inferred from homology"/>
<protein>
    <recommendedName>
        <fullName evidence="2">NAD(P)-binding domain-containing protein</fullName>
    </recommendedName>
</protein>
<gene>
    <name evidence="3" type="ORF">BCIN_09g00030</name>
</gene>
<dbReference type="VEuPathDB" id="FungiDB:Bcin09g00030"/>